<evidence type="ECO:0000256" key="4">
    <source>
        <dbReference type="ARBA" id="ARBA00022692"/>
    </source>
</evidence>
<dbReference type="SUPFAM" id="SSF47661">
    <property type="entry name" value="t-snare proteins"/>
    <property type="match status" value="1"/>
</dbReference>
<dbReference type="OrthoDB" id="10251371at2759"/>
<dbReference type="InterPro" id="IPR045242">
    <property type="entry name" value="Syntaxin"/>
</dbReference>
<dbReference type="PANTHER" id="PTHR19957:SF83">
    <property type="entry name" value="SYNTAXIN-16"/>
    <property type="match status" value="1"/>
</dbReference>
<dbReference type="Gene3D" id="1.20.58.70">
    <property type="match status" value="1"/>
</dbReference>
<evidence type="ECO:0000256" key="8">
    <source>
        <dbReference type="ARBA" id="ARBA00023054"/>
    </source>
</evidence>
<accession>A0A024U507</accession>
<dbReference type="RefSeq" id="XP_008870848.1">
    <property type="nucleotide sequence ID" value="XM_008872626.1"/>
</dbReference>
<dbReference type="VEuPathDB" id="FungiDB:H310_07269"/>
<dbReference type="eggNOG" id="KOG0809">
    <property type="taxonomic scope" value="Eukaryota"/>
</dbReference>
<evidence type="ECO:0000256" key="5">
    <source>
        <dbReference type="ARBA" id="ARBA00022927"/>
    </source>
</evidence>
<sequence>MATRDITRPFVILRTDVKVKVARRRQMASHSPDVHHEANSLMRNAEMRSDIDLEAAASLAQNTPVWVDAVTDVNIHIARVKDLMDKLTKIRTKRLMVRFDDSETAQEREIESITADITAEFRKAEGILKRKMNGKDGVSDADAKTRQNVQRALATQLQTLSGEFRKAQKEYLDRVKTQRQGPKEFDFLSEEKKPKRSTGIDGGFMQAQLAEVELAEDLINERDREVQQIATSIQELATIFKELAVLVIDQGTILDRIDYNMEQVVERTQAGIVELEKAETIQKSGRPMKCIGILLALITVMTIILMLKHMH</sequence>
<evidence type="ECO:0000313" key="12">
    <source>
        <dbReference type="EMBL" id="ETW00713.1"/>
    </source>
</evidence>
<keyword evidence="5" id="KW-0653">Protein transport</keyword>
<dbReference type="InterPro" id="IPR010989">
    <property type="entry name" value="SNARE"/>
</dbReference>
<dbReference type="GeneID" id="20084319"/>
<keyword evidence="6 10" id="KW-1133">Transmembrane helix</keyword>
<reference evidence="12" key="1">
    <citation type="submission" date="2013-12" db="EMBL/GenBank/DDBJ databases">
        <title>The Genome Sequence of Aphanomyces invadans NJM9701.</title>
        <authorList>
            <consortium name="The Broad Institute Genomics Platform"/>
            <person name="Russ C."/>
            <person name="Tyler B."/>
            <person name="van West P."/>
            <person name="Dieguez-Uribeondo J."/>
            <person name="Young S.K."/>
            <person name="Zeng Q."/>
            <person name="Gargeya S."/>
            <person name="Fitzgerald M."/>
            <person name="Abouelleil A."/>
            <person name="Alvarado L."/>
            <person name="Chapman S.B."/>
            <person name="Gainer-Dewar J."/>
            <person name="Goldberg J."/>
            <person name="Griggs A."/>
            <person name="Gujja S."/>
            <person name="Hansen M."/>
            <person name="Howarth C."/>
            <person name="Imamovic A."/>
            <person name="Ireland A."/>
            <person name="Larimer J."/>
            <person name="McCowan C."/>
            <person name="Murphy C."/>
            <person name="Pearson M."/>
            <person name="Poon T.W."/>
            <person name="Priest M."/>
            <person name="Roberts A."/>
            <person name="Saif S."/>
            <person name="Shea T."/>
            <person name="Sykes S."/>
            <person name="Wortman J."/>
            <person name="Nusbaum C."/>
            <person name="Birren B."/>
        </authorList>
    </citation>
    <scope>NUCLEOTIDE SEQUENCE [LARGE SCALE GENOMIC DNA]</scope>
    <source>
        <strain evidence="12">NJM9701</strain>
    </source>
</reference>
<keyword evidence="8" id="KW-0175">Coiled coil</keyword>
<keyword evidence="4 10" id="KW-0812">Transmembrane</keyword>
<evidence type="ECO:0000256" key="9">
    <source>
        <dbReference type="ARBA" id="ARBA00023136"/>
    </source>
</evidence>
<dbReference type="STRING" id="157072.A0A024U507"/>
<dbReference type="EMBL" id="KI913964">
    <property type="protein sequence ID" value="ETW00713.1"/>
    <property type="molecule type" value="Genomic_DNA"/>
</dbReference>
<dbReference type="PROSITE" id="PS00914">
    <property type="entry name" value="SYNTAXIN"/>
    <property type="match status" value="1"/>
</dbReference>
<feature type="transmembrane region" description="Helical" evidence="10">
    <location>
        <begin position="291"/>
        <end position="307"/>
    </location>
</feature>
<dbReference type="AlphaFoldDB" id="A0A024U507"/>
<dbReference type="GO" id="GO:0000149">
    <property type="term" value="F:SNARE binding"/>
    <property type="evidence" value="ECO:0007669"/>
    <property type="project" value="TreeGrafter"/>
</dbReference>
<comment type="similarity">
    <text evidence="2">Belongs to the syntaxin family.</text>
</comment>
<dbReference type="GO" id="GO:0048278">
    <property type="term" value="P:vesicle docking"/>
    <property type="evidence" value="ECO:0007669"/>
    <property type="project" value="TreeGrafter"/>
</dbReference>
<dbReference type="InterPro" id="IPR000727">
    <property type="entry name" value="T_SNARE_dom"/>
</dbReference>
<dbReference type="GO" id="GO:0000139">
    <property type="term" value="C:Golgi membrane"/>
    <property type="evidence" value="ECO:0007669"/>
    <property type="project" value="UniProtKB-SubCell"/>
</dbReference>
<dbReference type="PANTHER" id="PTHR19957">
    <property type="entry name" value="SYNTAXIN"/>
    <property type="match status" value="1"/>
</dbReference>
<feature type="domain" description="T-SNARE coiled-coil homology" evidence="11">
    <location>
        <begin position="216"/>
        <end position="278"/>
    </location>
</feature>
<dbReference type="GO" id="GO:0005484">
    <property type="term" value="F:SNAP receptor activity"/>
    <property type="evidence" value="ECO:0007669"/>
    <property type="project" value="InterPro"/>
</dbReference>
<organism evidence="12">
    <name type="scientific">Aphanomyces invadans</name>
    <dbReference type="NCBI Taxonomy" id="157072"/>
    <lineage>
        <taxon>Eukaryota</taxon>
        <taxon>Sar</taxon>
        <taxon>Stramenopiles</taxon>
        <taxon>Oomycota</taxon>
        <taxon>Saprolegniomycetes</taxon>
        <taxon>Saprolegniales</taxon>
        <taxon>Verrucalvaceae</taxon>
        <taxon>Aphanomyces</taxon>
    </lineage>
</organism>
<keyword evidence="3" id="KW-0813">Transport</keyword>
<evidence type="ECO:0000256" key="2">
    <source>
        <dbReference type="ARBA" id="ARBA00009063"/>
    </source>
</evidence>
<evidence type="ECO:0000256" key="1">
    <source>
        <dbReference type="ARBA" id="ARBA00004409"/>
    </source>
</evidence>
<protein>
    <recommendedName>
        <fullName evidence="11">t-SNARE coiled-coil homology domain-containing protein</fullName>
    </recommendedName>
</protein>
<keyword evidence="7" id="KW-0333">Golgi apparatus</keyword>
<dbReference type="GO" id="GO:0006886">
    <property type="term" value="P:intracellular protein transport"/>
    <property type="evidence" value="ECO:0007669"/>
    <property type="project" value="InterPro"/>
</dbReference>
<dbReference type="GO" id="GO:0006906">
    <property type="term" value="P:vesicle fusion"/>
    <property type="evidence" value="ECO:0007669"/>
    <property type="project" value="TreeGrafter"/>
</dbReference>
<proteinExistence type="inferred from homology"/>
<dbReference type="GO" id="GO:0031201">
    <property type="term" value="C:SNARE complex"/>
    <property type="evidence" value="ECO:0007669"/>
    <property type="project" value="TreeGrafter"/>
</dbReference>
<dbReference type="PROSITE" id="PS50192">
    <property type="entry name" value="T_SNARE"/>
    <property type="match status" value="1"/>
</dbReference>
<evidence type="ECO:0000256" key="6">
    <source>
        <dbReference type="ARBA" id="ARBA00022989"/>
    </source>
</evidence>
<comment type="subcellular location">
    <subcellularLocation>
        <location evidence="1">Golgi apparatus membrane</location>
        <topology evidence="1">Single-pass type IV membrane protein</topology>
    </subcellularLocation>
</comment>
<evidence type="ECO:0000256" key="10">
    <source>
        <dbReference type="SAM" id="Phobius"/>
    </source>
</evidence>
<dbReference type="Pfam" id="PF05739">
    <property type="entry name" value="SNARE"/>
    <property type="match status" value="1"/>
</dbReference>
<dbReference type="SMART" id="SM00397">
    <property type="entry name" value="t_SNARE"/>
    <property type="match status" value="1"/>
</dbReference>
<evidence type="ECO:0000256" key="3">
    <source>
        <dbReference type="ARBA" id="ARBA00022448"/>
    </source>
</evidence>
<evidence type="ECO:0000256" key="7">
    <source>
        <dbReference type="ARBA" id="ARBA00023034"/>
    </source>
</evidence>
<dbReference type="InterPro" id="IPR006012">
    <property type="entry name" value="Syntaxin/epimorphin_CS"/>
</dbReference>
<dbReference type="CDD" id="cd15845">
    <property type="entry name" value="SNARE_syntaxin16"/>
    <property type="match status" value="1"/>
</dbReference>
<name>A0A024U507_9STRA</name>
<gene>
    <name evidence="12" type="ORF">H310_07269</name>
</gene>
<keyword evidence="9 10" id="KW-0472">Membrane</keyword>
<evidence type="ECO:0000259" key="11">
    <source>
        <dbReference type="PROSITE" id="PS50192"/>
    </source>
</evidence>